<dbReference type="InterPro" id="IPR050791">
    <property type="entry name" value="Aldo-Keto_reductase"/>
</dbReference>
<name>A0A1H0TP60_9MICO</name>
<sequence>MSTGGAPAGDRRIDLGHGLEVSRLGFGGMAITHVYGATDPAEGLRTLHHAVDAGVTFIDTADVYGEPREGVAGPAGTNEELVGQLLRDRRDEVQLATKFGITGVPNQGPTATPVRGDAPYVRSAAEASLRRLGTDVIDLYYLHRRDVSVPIEETVGAMAELVEAGKVRHLGLSEVTAGELRAAAAVHPITAVQSEWSIWSRDVEAQVVPAAVEVGAGFVPYSPLGRGFLTGAMTREAVAGSMLKGHPRFDEGFDANQRVVEVVSAVAAEVGATPAQVALAWLYAQGERLGLPVVPIPGTRRAERVDENLGALDVRLGADHLSRLDEAAALVQGDRNLSKDPAWISSGRE</sequence>
<dbReference type="InterPro" id="IPR023210">
    <property type="entry name" value="NADP_OxRdtase_dom"/>
</dbReference>
<organism evidence="3 4">
    <name type="scientific">Pedococcus dokdonensis</name>
    <dbReference type="NCBI Taxonomy" id="443156"/>
    <lineage>
        <taxon>Bacteria</taxon>
        <taxon>Bacillati</taxon>
        <taxon>Actinomycetota</taxon>
        <taxon>Actinomycetes</taxon>
        <taxon>Micrococcales</taxon>
        <taxon>Intrasporangiaceae</taxon>
        <taxon>Pedococcus</taxon>
    </lineage>
</organism>
<dbReference type="GO" id="GO:0005737">
    <property type="term" value="C:cytoplasm"/>
    <property type="evidence" value="ECO:0007669"/>
    <property type="project" value="TreeGrafter"/>
</dbReference>
<evidence type="ECO:0000313" key="4">
    <source>
        <dbReference type="Proteomes" id="UP000199077"/>
    </source>
</evidence>
<reference evidence="4" key="1">
    <citation type="submission" date="2016-10" db="EMBL/GenBank/DDBJ databases">
        <authorList>
            <person name="Varghese N."/>
            <person name="Submissions S."/>
        </authorList>
    </citation>
    <scope>NUCLEOTIDE SEQUENCE [LARGE SCALE GENOMIC DNA]</scope>
    <source>
        <strain evidence="4">DSM 22329</strain>
    </source>
</reference>
<dbReference type="RefSeq" id="WP_269457298.1">
    <property type="nucleotide sequence ID" value="NZ_LT629711.1"/>
</dbReference>
<evidence type="ECO:0000259" key="2">
    <source>
        <dbReference type="Pfam" id="PF00248"/>
    </source>
</evidence>
<dbReference type="Proteomes" id="UP000199077">
    <property type="component" value="Chromosome I"/>
</dbReference>
<dbReference type="GO" id="GO:0016491">
    <property type="term" value="F:oxidoreductase activity"/>
    <property type="evidence" value="ECO:0007669"/>
    <property type="project" value="UniProtKB-KW"/>
</dbReference>
<gene>
    <name evidence="3" type="ORF">SAMN04489867_2915</name>
</gene>
<keyword evidence="1" id="KW-0560">Oxidoreductase</keyword>
<evidence type="ECO:0000256" key="1">
    <source>
        <dbReference type="ARBA" id="ARBA00023002"/>
    </source>
</evidence>
<dbReference type="PANTHER" id="PTHR43625:SF40">
    <property type="entry name" value="ALDO-KETO REDUCTASE YAKC [NADP(+)]"/>
    <property type="match status" value="1"/>
</dbReference>
<evidence type="ECO:0000313" key="3">
    <source>
        <dbReference type="EMBL" id="SDP55827.1"/>
    </source>
</evidence>
<dbReference type="EMBL" id="LT629711">
    <property type="protein sequence ID" value="SDP55827.1"/>
    <property type="molecule type" value="Genomic_DNA"/>
</dbReference>
<dbReference type="Gene3D" id="3.20.20.100">
    <property type="entry name" value="NADP-dependent oxidoreductase domain"/>
    <property type="match status" value="1"/>
</dbReference>
<dbReference type="InterPro" id="IPR036812">
    <property type="entry name" value="NAD(P)_OxRdtase_dom_sf"/>
</dbReference>
<proteinExistence type="predicted"/>
<dbReference type="PANTHER" id="PTHR43625">
    <property type="entry name" value="AFLATOXIN B1 ALDEHYDE REDUCTASE"/>
    <property type="match status" value="1"/>
</dbReference>
<dbReference type="AlphaFoldDB" id="A0A1H0TP60"/>
<feature type="domain" description="NADP-dependent oxidoreductase" evidence="2">
    <location>
        <begin position="23"/>
        <end position="327"/>
    </location>
</feature>
<protein>
    <submittedName>
        <fullName evidence="3">Predicted oxidoreductase</fullName>
    </submittedName>
</protein>
<dbReference type="STRING" id="443156.SAMN04489867_2915"/>
<keyword evidence="4" id="KW-1185">Reference proteome</keyword>
<dbReference type="SUPFAM" id="SSF51430">
    <property type="entry name" value="NAD(P)-linked oxidoreductase"/>
    <property type="match status" value="1"/>
</dbReference>
<accession>A0A1H0TP60</accession>
<dbReference type="Pfam" id="PF00248">
    <property type="entry name" value="Aldo_ket_red"/>
    <property type="match status" value="1"/>
</dbReference>